<dbReference type="Proteomes" id="UP000625711">
    <property type="component" value="Unassembled WGS sequence"/>
</dbReference>
<gene>
    <name evidence="1" type="ORF">GWI33_008010</name>
</gene>
<keyword evidence="2" id="KW-1185">Reference proteome</keyword>
<name>A0A834IFC3_RHYFE</name>
<dbReference type="AlphaFoldDB" id="A0A834IFC3"/>
<reference evidence="1" key="1">
    <citation type="submission" date="2020-08" db="EMBL/GenBank/DDBJ databases">
        <title>Genome sequencing and assembly of the red palm weevil Rhynchophorus ferrugineus.</title>
        <authorList>
            <person name="Dias G.B."/>
            <person name="Bergman C.M."/>
            <person name="Manee M."/>
        </authorList>
    </citation>
    <scope>NUCLEOTIDE SEQUENCE</scope>
    <source>
        <strain evidence="1">AA-2017</strain>
        <tissue evidence="1">Whole larva</tissue>
    </source>
</reference>
<organism evidence="1 2">
    <name type="scientific">Rhynchophorus ferrugineus</name>
    <name type="common">Red palm weevil</name>
    <name type="synonym">Curculio ferrugineus</name>
    <dbReference type="NCBI Taxonomy" id="354439"/>
    <lineage>
        <taxon>Eukaryota</taxon>
        <taxon>Metazoa</taxon>
        <taxon>Ecdysozoa</taxon>
        <taxon>Arthropoda</taxon>
        <taxon>Hexapoda</taxon>
        <taxon>Insecta</taxon>
        <taxon>Pterygota</taxon>
        <taxon>Neoptera</taxon>
        <taxon>Endopterygota</taxon>
        <taxon>Coleoptera</taxon>
        <taxon>Polyphaga</taxon>
        <taxon>Cucujiformia</taxon>
        <taxon>Curculionidae</taxon>
        <taxon>Dryophthorinae</taxon>
        <taxon>Rhynchophorus</taxon>
    </lineage>
</organism>
<comment type="caution">
    <text evidence="1">The sequence shown here is derived from an EMBL/GenBank/DDBJ whole genome shotgun (WGS) entry which is preliminary data.</text>
</comment>
<evidence type="ECO:0000313" key="1">
    <source>
        <dbReference type="EMBL" id="KAF7278779.1"/>
    </source>
</evidence>
<accession>A0A834IFC3</accession>
<sequence>MALMPPNTLGSVMKMWKRLLEVGWGGGYRLSGYIDRGLFLETVNCCNVKVVGRPAGSAGDCTGAGTVGRTGRLEESTASYYGGQWTVFFLSWERLVSGSSKELAGPESGALFSEAGVILPLLLYQGESSIRFFSPVF</sequence>
<evidence type="ECO:0000313" key="2">
    <source>
        <dbReference type="Proteomes" id="UP000625711"/>
    </source>
</evidence>
<protein>
    <submittedName>
        <fullName evidence="1">Uncharacterized protein</fullName>
    </submittedName>
</protein>
<dbReference type="EMBL" id="JAACXV010000388">
    <property type="protein sequence ID" value="KAF7278779.1"/>
    <property type="molecule type" value="Genomic_DNA"/>
</dbReference>
<proteinExistence type="predicted"/>